<reference evidence="2 3" key="1">
    <citation type="submission" date="2024-07" db="EMBL/GenBank/DDBJ databases">
        <title>Section-level genome sequencing and comparative genomics of Aspergillus sections Usti and Cavernicolus.</title>
        <authorList>
            <consortium name="Lawrence Berkeley National Laboratory"/>
            <person name="Nybo J.L."/>
            <person name="Vesth T.C."/>
            <person name="Theobald S."/>
            <person name="Frisvad J.C."/>
            <person name="Larsen T.O."/>
            <person name="Kjaerboelling I."/>
            <person name="Rothschild-Mancinelli K."/>
            <person name="Lyhne E.K."/>
            <person name="Kogle M.E."/>
            <person name="Barry K."/>
            <person name="Clum A."/>
            <person name="Na H."/>
            <person name="Ledsgaard L."/>
            <person name="Lin J."/>
            <person name="Lipzen A."/>
            <person name="Kuo A."/>
            <person name="Riley R."/>
            <person name="Mondo S."/>
            <person name="Labutti K."/>
            <person name="Haridas S."/>
            <person name="Pangalinan J."/>
            <person name="Salamov A.A."/>
            <person name="Simmons B.A."/>
            <person name="Magnuson J.K."/>
            <person name="Chen J."/>
            <person name="Drula E."/>
            <person name="Henrissat B."/>
            <person name="Wiebenga A."/>
            <person name="Lubbers R.J."/>
            <person name="Gomes A.C."/>
            <person name="Macurrencykelacurrency M.R."/>
            <person name="Stajich J."/>
            <person name="Grigoriev I.V."/>
            <person name="Mortensen U.H."/>
            <person name="De Vries R.P."/>
            <person name="Baker S.E."/>
            <person name="Andersen M.R."/>
        </authorList>
    </citation>
    <scope>NUCLEOTIDE SEQUENCE [LARGE SCALE GENOMIC DNA]</scope>
    <source>
        <strain evidence="2 3">CBS 449.75</strain>
    </source>
</reference>
<dbReference type="PROSITE" id="PS51186">
    <property type="entry name" value="GNAT"/>
    <property type="match status" value="1"/>
</dbReference>
<dbReference type="Pfam" id="PF00583">
    <property type="entry name" value="Acetyltransf_1"/>
    <property type="match status" value="1"/>
</dbReference>
<dbReference type="PANTHER" id="PTHR47542:SF2">
    <property type="entry name" value="ACYL-COA N-ACYLTRANSFERASES (NAT) SUPERFAMILY PROTEIN"/>
    <property type="match status" value="1"/>
</dbReference>
<protein>
    <submittedName>
        <fullName evidence="2">Acyl-CoA N-acyltransferase</fullName>
    </submittedName>
</protein>
<dbReference type="Gene3D" id="3.40.630.30">
    <property type="match status" value="1"/>
</dbReference>
<dbReference type="Proteomes" id="UP001610432">
    <property type="component" value="Unassembled WGS sequence"/>
</dbReference>
<feature type="domain" description="N-acetyltransferase" evidence="1">
    <location>
        <begin position="8"/>
        <end position="163"/>
    </location>
</feature>
<keyword evidence="3" id="KW-1185">Reference proteome</keyword>
<accession>A0ABR4M6H2</accession>
<dbReference type="InterPro" id="IPR000182">
    <property type="entry name" value="GNAT_dom"/>
</dbReference>
<evidence type="ECO:0000313" key="3">
    <source>
        <dbReference type="Proteomes" id="UP001610432"/>
    </source>
</evidence>
<proteinExistence type="predicted"/>
<dbReference type="CDD" id="cd04301">
    <property type="entry name" value="NAT_SF"/>
    <property type="match status" value="1"/>
</dbReference>
<dbReference type="RefSeq" id="XP_070891163.1">
    <property type="nucleotide sequence ID" value="XM_071032005.1"/>
</dbReference>
<dbReference type="EMBL" id="JBFXLQ010000002">
    <property type="protein sequence ID" value="KAL2872184.1"/>
    <property type="molecule type" value="Genomic_DNA"/>
</dbReference>
<comment type="caution">
    <text evidence="2">The sequence shown here is derived from an EMBL/GenBank/DDBJ whole genome shotgun (WGS) entry which is preliminary data.</text>
</comment>
<dbReference type="SUPFAM" id="SSF55729">
    <property type="entry name" value="Acyl-CoA N-acyltransferases (Nat)"/>
    <property type="match status" value="1"/>
</dbReference>
<name>A0ABR4M6H2_9EURO</name>
<dbReference type="InterPro" id="IPR016181">
    <property type="entry name" value="Acyl_CoA_acyltransferase"/>
</dbReference>
<organism evidence="2 3">
    <name type="scientific">Aspergillus lucknowensis</name>
    <dbReference type="NCBI Taxonomy" id="176173"/>
    <lineage>
        <taxon>Eukaryota</taxon>
        <taxon>Fungi</taxon>
        <taxon>Dikarya</taxon>
        <taxon>Ascomycota</taxon>
        <taxon>Pezizomycotina</taxon>
        <taxon>Eurotiomycetes</taxon>
        <taxon>Eurotiomycetidae</taxon>
        <taxon>Eurotiales</taxon>
        <taxon>Aspergillaceae</taxon>
        <taxon>Aspergillus</taxon>
        <taxon>Aspergillus subgen. Nidulantes</taxon>
    </lineage>
</organism>
<dbReference type="GeneID" id="98147077"/>
<dbReference type="PANTHER" id="PTHR47542">
    <property type="entry name" value="ACYL-COA N-ACYLTRANSFERASES (NAT) SUPERFAMILY PROTEIN"/>
    <property type="match status" value="1"/>
</dbReference>
<evidence type="ECO:0000259" key="1">
    <source>
        <dbReference type="PROSITE" id="PS51186"/>
    </source>
</evidence>
<gene>
    <name evidence="2" type="ORF">BJX67DRAFT_377014</name>
</gene>
<sequence length="166" mass="19174">MLEDLTISDIHSLGKSQAFEILAQIARVEKKSFPASEAFPFCEELWRKKPNTRVLYVTWTSQGAQSPLPLIAYAVYARQKGVAWLHKICVAEPFRRKGIGMQLMEYIRARLRNEDCQYIHLWVDKAREHARSLYLRIGFEEHEELPDYYSPGRAGIKMTLGLESGT</sequence>
<evidence type="ECO:0000313" key="2">
    <source>
        <dbReference type="EMBL" id="KAL2872184.1"/>
    </source>
</evidence>